<reference evidence="10 11" key="1">
    <citation type="submission" date="2019-02" db="EMBL/GenBank/DDBJ databases">
        <title>Investigation of anaerobic lignin degradation for improved lignocellulosic biofuels.</title>
        <authorList>
            <person name="Deangelis K."/>
        </authorList>
    </citation>
    <scope>NUCLEOTIDE SEQUENCE [LARGE SCALE GENOMIC DNA]</scope>
    <source>
        <strain evidence="10 11">159R</strain>
    </source>
</reference>
<protein>
    <recommendedName>
        <fullName evidence="8">Hydrogenase maturation factor HypB</fullName>
    </recommendedName>
</protein>
<dbReference type="GO" id="GO:0005525">
    <property type="term" value="F:GTP binding"/>
    <property type="evidence" value="ECO:0007669"/>
    <property type="project" value="UniProtKB-KW"/>
</dbReference>
<dbReference type="EMBL" id="SJOI01000001">
    <property type="protein sequence ID" value="TCL03552.1"/>
    <property type="molecule type" value="Genomic_DNA"/>
</dbReference>
<proteinExistence type="inferred from homology"/>
<dbReference type="RefSeq" id="WP_132922408.1">
    <property type="nucleotide sequence ID" value="NZ_SJOI01000001.1"/>
</dbReference>
<dbReference type="InterPro" id="IPR027417">
    <property type="entry name" value="P-loop_NTPase"/>
</dbReference>
<evidence type="ECO:0000259" key="9">
    <source>
        <dbReference type="Pfam" id="PF02492"/>
    </source>
</evidence>
<dbReference type="Pfam" id="PF02492">
    <property type="entry name" value="cobW"/>
    <property type="match status" value="1"/>
</dbReference>
<dbReference type="GO" id="GO:0051604">
    <property type="term" value="P:protein maturation"/>
    <property type="evidence" value="ECO:0007669"/>
    <property type="project" value="InterPro"/>
</dbReference>
<dbReference type="GO" id="GO:0003924">
    <property type="term" value="F:GTPase activity"/>
    <property type="evidence" value="ECO:0007669"/>
    <property type="project" value="InterPro"/>
</dbReference>
<keyword evidence="3" id="KW-0479">Metal-binding</keyword>
<keyword evidence="2" id="KW-0533">Nickel</keyword>
<evidence type="ECO:0000256" key="1">
    <source>
        <dbReference type="ARBA" id="ARBA00006211"/>
    </source>
</evidence>
<dbReference type="GO" id="GO:0016151">
    <property type="term" value="F:nickel cation binding"/>
    <property type="evidence" value="ECO:0007669"/>
    <property type="project" value="InterPro"/>
</dbReference>
<keyword evidence="5" id="KW-0378">Hydrolase</keyword>
<evidence type="ECO:0000256" key="2">
    <source>
        <dbReference type="ARBA" id="ARBA00022596"/>
    </source>
</evidence>
<dbReference type="Gene3D" id="3.40.50.300">
    <property type="entry name" value="P-loop containing nucleotide triphosphate hydrolases"/>
    <property type="match status" value="1"/>
</dbReference>
<dbReference type="PANTHER" id="PTHR30134:SF2">
    <property type="entry name" value="HYDROGENASE MATURATION FACTOR HYPB"/>
    <property type="match status" value="1"/>
</dbReference>
<evidence type="ECO:0000313" key="11">
    <source>
        <dbReference type="Proteomes" id="UP000294555"/>
    </source>
</evidence>
<dbReference type="SUPFAM" id="SSF52540">
    <property type="entry name" value="P-loop containing nucleoside triphosphate hydrolases"/>
    <property type="match status" value="1"/>
</dbReference>
<dbReference type="Proteomes" id="UP000294555">
    <property type="component" value="Unassembled WGS sequence"/>
</dbReference>
<comment type="similarity">
    <text evidence="1">Belongs to the SIMIBI class G3E GTPase family. HypB/HupM subfamily.</text>
</comment>
<evidence type="ECO:0000256" key="6">
    <source>
        <dbReference type="ARBA" id="ARBA00022833"/>
    </source>
</evidence>
<keyword evidence="4" id="KW-0547">Nucleotide-binding</keyword>
<dbReference type="OrthoDB" id="9802035at2"/>
<dbReference type="PIRSF" id="PIRSF005624">
    <property type="entry name" value="Ni-bind_GTPase"/>
    <property type="match status" value="1"/>
</dbReference>
<evidence type="ECO:0000256" key="7">
    <source>
        <dbReference type="ARBA" id="ARBA00023134"/>
    </source>
</evidence>
<comment type="caution">
    <text evidence="10">The sequence shown here is derived from an EMBL/GenBank/DDBJ whole genome shotgun (WGS) entry which is preliminary data.</text>
</comment>
<sequence>MCNSCGCNITTGSRLLLKNGAIRAIRPLKPAAPHSIEVLQNLLQDNDRQAERNAALFNAQGTVVFNLMSSPGSGKTALLEATIERLTARGLNIGVIEGDLETENDAVRLRKKGVPVVQITTGMACHLDAAMIGSAYQQLAGAAMDILFIENVGNLVCPASFALGQHYDVVLLSVPEGDDKPEKYPVMFRLADKVLVTKTDLLPYFDDFSVARVRDEISLLANHTDVLEVSSKTGRGMDGWLDWLAGALAEA</sequence>
<evidence type="ECO:0000256" key="3">
    <source>
        <dbReference type="ARBA" id="ARBA00022723"/>
    </source>
</evidence>
<name>A0A4R1N8P0_9GAMM</name>
<dbReference type="CDD" id="cd05390">
    <property type="entry name" value="HypB"/>
    <property type="match status" value="1"/>
</dbReference>
<dbReference type="InterPro" id="IPR003495">
    <property type="entry name" value="CobW/HypB/UreG_nucleotide-bd"/>
</dbReference>
<evidence type="ECO:0000256" key="8">
    <source>
        <dbReference type="ARBA" id="ARBA00035238"/>
    </source>
</evidence>
<evidence type="ECO:0000256" key="4">
    <source>
        <dbReference type="ARBA" id="ARBA00022741"/>
    </source>
</evidence>
<accession>A0A4R1N8P0</accession>
<gene>
    <name evidence="10" type="ORF">EZJ58_1627</name>
</gene>
<dbReference type="AlphaFoldDB" id="A0A4R1N8P0"/>
<keyword evidence="7" id="KW-0342">GTP-binding</keyword>
<organism evidence="10 11">
    <name type="scientific">Sodalis ligni</name>
    <dbReference type="NCBI Taxonomy" id="2697027"/>
    <lineage>
        <taxon>Bacteria</taxon>
        <taxon>Pseudomonadati</taxon>
        <taxon>Pseudomonadota</taxon>
        <taxon>Gammaproteobacteria</taxon>
        <taxon>Enterobacterales</taxon>
        <taxon>Bruguierivoracaceae</taxon>
        <taxon>Sodalis</taxon>
    </lineage>
</organism>
<evidence type="ECO:0000313" key="10">
    <source>
        <dbReference type="EMBL" id="TCL03552.1"/>
    </source>
</evidence>
<feature type="domain" description="CobW/HypB/UreG nucleotide-binding" evidence="9">
    <location>
        <begin position="64"/>
        <end position="209"/>
    </location>
</feature>
<keyword evidence="6" id="KW-0862">Zinc</keyword>
<dbReference type="NCBIfam" id="TIGR00073">
    <property type="entry name" value="hypB"/>
    <property type="match status" value="1"/>
</dbReference>
<keyword evidence="11" id="KW-1185">Reference proteome</keyword>
<dbReference type="PANTHER" id="PTHR30134">
    <property type="entry name" value="HYDROGENASE PROTEIN ASSEMBLY PROTEIN, NICKEL CHAPERONE"/>
    <property type="match status" value="1"/>
</dbReference>
<dbReference type="GO" id="GO:0008270">
    <property type="term" value="F:zinc ion binding"/>
    <property type="evidence" value="ECO:0007669"/>
    <property type="project" value="TreeGrafter"/>
</dbReference>
<dbReference type="InterPro" id="IPR004392">
    <property type="entry name" value="Hyd_mat_HypB"/>
</dbReference>
<evidence type="ECO:0000256" key="5">
    <source>
        <dbReference type="ARBA" id="ARBA00022801"/>
    </source>
</evidence>